<keyword evidence="4" id="KW-1185">Reference proteome</keyword>
<evidence type="ECO:0008006" key="6">
    <source>
        <dbReference type="Google" id="ProtNLM"/>
    </source>
</evidence>
<evidence type="ECO:0000313" key="4">
    <source>
        <dbReference type="Proteomes" id="UP000221222"/>
    </source>
</evidence>
<feature type="chain" id="PRO_5044573606" description="Cytochrome C" evidence="1">
    <location>
        <begin position="20"/>
        <end position="131"/>
    </location>
</feature>
<dbReference type="Proteomes" id="UP000221222">
    <property type="component" value="Unassembled WGS sequence"/>
</dbReference>
<dbReference type="AlphaFoldDB" id="A0A2G1DKA6"/>
<evidence type="ECO:0000256" key="1">
    <source>
        <dbReference type="SAM" id="SignalP"/>
    </source>
</evidence>
<reference evidence="2 5" key="2">
    <citation type="submission" date="2018-08" db="EMBL/GenBank/DDBJ databases">
        <title>Complete genome of the Arcobacter molluscorum type strain LMG 25693.</title>
        <authorList>
            <person name="Miller W.G."/>
            <person name="Yee E."/>
            <person name="Bono J.L."/>
        </authorList>
    </citation>
    <scope>NUCLEOTIDE SEQUENCE [LARGE SCALE GENOMIC DNA]</scope>
    <source>
        <strain evidence="2 5">CECT 7696</strain>
    </source>
</reference>
<evidence type="ECO:0000313" key="5">
    <source>
        <dbReference type="Proteomes" id="UP000262712"/>
    </source>
</evidence>
<dbReference type="KEGG" id="amol:AMOL_0341"/>
<name>A0A2G1DKA6_9BACT</name>
<organism evidence="3 4">
    <name type="scientific">Malaciobacter molluscorum LMG 25693</name>
    <dbReference type="NCBI Taxonomy" id="870501"/>
    <lineage>
        <taxon>Bacteria</taxon>
        <taxon>Pseudomonadati</taxon>
        <taxon>Campylobacterota</taxon>
        <taxon>Epsilonproteobacteria</taxon>
        <taxon>Campylobacterales</taxon>
        <taxon>Arcobacteraceae</taxon>
        <taxon>Malaciobacter</taxon>
    </lineage>
</organism>
<proteinExistence type="predicted"/>
<evidence type="ECO:0000313" key="2">
    <source>
        <dbReference type="EMBL" id="AXX91357.1"/>
    </source>
</evidence>
<dbReference type="EMBL" id="NXFY01000003">
    <property type="protein sequence ID" value="PHO18890.1"/>
    <property type="molecule type" value="Genomic_DNA"/>
</dbReference>
<protein>
    <recommendedName>
        <fullName evidence="6">Cytochrome C</fullName>
    </recommendedName>
</protein>
<dbReference type="PROSITE" id="PS51257">
    <property type="entry name" value="PROKAR_LIPOPROTEIN"/>
    <property type="match status" value="1"/>
</dbReference>
<feature type="signal peptide" evidence="1">
    <location>
        <begin position="1"/>
        <end position="19"/>
    </location>
</feature>
<dbReference type="Proteomes" id="UP000262712">
    <property type="component" value="Chromosome"/>
</dbReference>
<dbReference type="RefSeq" id="WP_099341649.1">
    <property type="nucleotide sequence ID" value="NZ_CP032098.1"/>
</dbReference>
<keyword evidence="1" id="KW-0732">Signal</keyword>
<reference evidence="3 4" key="1">
    <citation type="submission" date="2017-09" db="EMBL/GenBank/DDBJ databases">
        <title>Arcobacter canalis sp. nov., a new species isolated from a water canal contaminated with urban sewage.</title>
        <authorList>
            <person name="Perez-Cataluna A."/>
            <person name="Salas-Masso N."/>
            <person name="Figueras M.J."/>
        </authorList>
    </citation>
    <scope>NUCLEOTIDE SEQUENCE [LARGE SCALE GENOMIC DNA]</scope>
    <source>
        <strain evidence="3 4">F98-3</strain>
    </source>
</reference>
<evidence type="ECO:0000313" key="3">
    <source>
        <dbReference type="EMBL" id="PHO18890.1"/>
    </source>
</evidence>
<gene>
    <name evidence="2" type="ORF">AMOL_0341</name>
    <name evidence="3" type="ORF">CPU12_03260</name>
</gene>
<accession>A0A2G1DKA6</accession>
<sequence>MKLAKVVLACTLFITVACAQDIIQKSMSTMEKGITQIQQGFLNNNLELIKSGTKLVKEGNSLFNDKNVIEKYLPKDKKHMVNVAENTSRRIALDINVLELNLEVKAYLNAANAYSDMLNACSRCHSIVRSW</sequence>
<dbReference type="EMBL" id="CP032098">
    <property type="protein sequence ID" value="AXX91357.1"/>
    <property type="molecule type" value="Genomic_DNA"/>
</dbReference>